<reference evidence="3" key="1">
    <citation type="submission" date="2021-03" db="EMBL/GenBank/DDBJ databases">
        <title>Taxonomic study of Clostridium polyendosporum from meadow-gley soil under rice.</title>
        <authorList>
            <person name="Kobayashi H."/>
            <person name="Tanizawa Y."/>
            <person name="Yagura M."/>
        </authorList>
    </citation>
    <scope>NUCLEOTIDE SEQUENCE</scope>
    <source>
        <strain evidence="3">JCM 30710</strain>
    </source>
</reference>
<dbReference type="RefSeq" id="WP_212902137.1">
    <property type="nucleotide sequence ID" value="NZ_BOPZ01000001.1"/>
</dbReference>
<feature type="region of interest" description="Disordered" evidence="1">
    <location>
        <begin position="152"/>
        <end position="171"/>
    </location>
</feature>
<proteinExistence type="predicted"/>
<name>A0A919RXQ6_9CLOT</name>
<comment type="caution">
    <text evidence="3">The sequence shown here is derived from an EMBL/GenBank/DDBJ whole genome shotgun (WGS) entry which is preliminary data.</text>
</comment>
<protein>
    <submittedName>
        <fullName evidence="3">Uncharacterized protein</fullName>
    </submittedName>
</protein>
<dbReference type="EMBL" id="BOPZ01000001">
    <property type="protein sequence ID" value="GIM27370.1"/>
    <property type="molecule type" value="Genomic_DNA"/>
</dbReference>
<keyword evidence="2" id="KW-0732">Signal</keyword>
<organism evidence="3 4">
    <name type="scientific">Clostridium polyendosporum</name>
    <dbReference type="NCBI Taxonomy" id="69208"/>
    <lineage>
        <taxon>Bacteria</taxon>
        <taxon>Bacillati</taxon>
        <taxon>Bacillota</taxon>
        <taxon>Clostridia</taxon>
        <taxon>Eubacteriales</taxon>
        <taxon>Clostridiaceae</taxon>
        <taxon>Clostridium</taxon>
    </lineage>
</organism>
<dbReference type="Proteomes" id="UP000679179">
    <property type="component" value="Unassembled WGS sequence"/>
</dbReference>
<sequence>MKKKFILTSIIVVALTAPTIAYAQLQNTPDIVENQNENSSIEQKFEKGKAKLEERKDRLGIKDRDHHDKLEKQLLKAEGLTKENKQALERAIKKRTELREEMFNLIETKIDNKEGNGVSLRDQTKAIKDKVDNKQISENEAKKQLEELREKRKQSFKNWKNSNKEAKQELDSLKDEMDKWKKDHRVAMDEFEDAVDDKNTNAINEASKKLTASINEHNKLLQKKINVLNKYTK</sequence>
<dbReference type="AlphaFoldDB" id="A0A919RXQ6"/>
<gene>
    <name evidence="3" type="ORF">CPJCM30710_00360</name>
</gene>
<evidence type="ECO:0000313" key="4">
    <source>
        <dbReference type="Proteomes" id="UP000679179"/>
    </source>
</evidence>
<feature type="signal peptide" evidence="2">
    <location>
        <begin position="1"/>
        <end position="23"/>
    </location>
</feature>
<keyword evidence="4" id="KW-1185">Reference proteome</keyword>
<accession>A0A919RXQ6</accession>
<feature type="compositionally biased region" description="Basic and acidic residues" evidence="1">
    <location>
        <begin position="162"/>
        <end position="171"/>
    </location>
</feature>
<feature type="chain" id="PRO_5036742481" evidence="2">
    <location>
        <begin position="24"/>
        <end position="233"/>
    </location>
</feature>
<evidence type="ECO:0000313" key="3">
    <source>
        <dbReference type="EMBL" id="GIM27370.1"/>
    </source>
</evidence>
<evidence type="ECO:0000256" key="2">
    <source>
        <dbReference type="SAM" id="SignalP"/>
    </source>
</evidence>
<evidence type="ECO:0000256" key="1">
    <source>
        <dbReference type="SAM" id="MobiDB-lite"/>
    </source>
</evidence>